<keyword evidence="1" id="KW-0812">Transmembrane</keyword>
<dbReference type="AlphaFoldDB" id="A0A290Q7X5"/>
<dbReference type="KEGG" id="vbh:CMV30_11530"/>
<organism evidence="2 3">
    <name type="scientific">Nibricoccus aquaticus</name>
    <dbReference type="NCBI Taxonomy" id="2576891"/>
    <lineage>
        <taxon>Bacteria</taxon>
        <taxon>Pseudomonadati</taxon>
        <taxon>Verrucomicrobiota</taxon>
        <taxon>Opitutia</taxon>
        <taxon>Opitutales</taxon>
        <taxon>Opitutaceae</taxon>
        <taxon>Nibricoccus</taxon>
    </lineage>
</organism>
<protein>
    <recommendedName>
        <fullName evidence="4">DUF4149 domain-containing protein</fullName>
    </recommendedName>
</protein>
<evidence type="ECO:0000256" key="1">
    <source>
        <dbReference type="SAM" id="Phobius"/>
    </source>
</evidence>
<evidence type="ECO:0000313" key="3">
    <source>
        <dbReference type="Proteomes" id="UP000217265"/>
    </source>
</evidence>
<accession>A0A290Q7X5</accession>
<name>A0A290Q7X5_9BACT</name>
<dbReference type="EMBL" id="CP023344">
    <property type="protein sequence ID" value="ATC64533.1"/>
    <property type="molecule type" value="Genomic_DNA"/>
</dbReference>
<feature type="transmembrane region" description="Helical" evidence="1">
    <location>
        <begin position="49"/>
        <end position="71"/>
    </location>
</feature>
<dbReference type="Proteomes" id="UP000217265">
    <property type="component" value="Chromosome"/>
</dbReference>
<keyword evidence="1" id="KW-0472">Membrane</keyword>
<evidence type="ECO:0000313" key="2">
    <source>
        <dbReference type="EMBL" id="ATC64533.1"/>
    </source>
</evidence>
<keyword evidence="1" id="KW-1133">Transmembrane helix</keyword>
<proteinExistence type="predicted"/>
<reference evidence="2 3" key="1">
    <citation type="submission" date="2017-09" db="EMBL/GenBank/DDBJ databases">
        <title>Complete genome sequence of Verrucomicrobial strain HZ-65, isolated from freshwater.</title>
        <authorList>
            <person name="Choi A."/>
        </authorList>
    </citation>
    <scope>NUCLEOTIDE SEQUENCE [LARGE SCALE GENOMIC DNA]</scope>
    <source>
        <strain evidence="2 3">HZ-65</strain>
    </source>
</reference>
<evidence type="ECO:0008006" key="4">
    <source>
        <dbReference type="Google" id="ProtNLM"/>
    </source>
</evidence>
<keyword evidence="3" id="KW-1185">Reference proteome</keyword>
<dbReference type="OrthoDB" id="670562at2"/>
<sequence>MFSTDLWTLGLRLAGAFHLVTLTLACFTPIPPDWDKNLAALPPIHRRFAIAQNLSIGATIAVLGLISLLLAPELLTGSPLARTVCGATGLFWLGRLIVLPWLRVQSTLTTPLLRLGYALLLAQCAIYAAAYAYLALRPAL</sequence>
<dbReference type="RefSeq" id="WP_096056164.1">
    <property type="nucleotide sequence ID" value="NZ_CP023344.1"/>
</dbReference>
<gene>
    <name evidence="2" type="ORF">CMV30_11530</name>
</gene>
<feature type="transmembrane region" description="Helical" evidence="1">
    <location>
        <begin position="83"/>
        <end position="103"/>
    </location>
</feature>
<feature type="transmembrane region" description="Helical" evidence="1">
    <location>
        <begin position="115"/>
        <end position="136"/>
    </location>
</feature>